<gene>
    <name evidence="3" type="ORF">GPM918_LOCUS37862</name>
    <name evidence="2" type="ORF">OVA965_LOCUS25620</name>
    <name evidence="5" type="ORF">SRO942_LOCUS38648</name>
    <name evidence="4" type="ORF">TMI583_LOCUS26352</name>
</gene>
<dbReference type="EMBL" id="CAJNOQ010024444">
    <property type="protein sequence ID" value="CAF1527477.1"/>
    <property type="molecule type" value="Genomic_DNA"/>
</dbReference>
<sequence>MASALETLPDELLLMIYLYLEPYHILFAFLQLNARFERTLEKYKQDLCPYNMHYIDAEHLNNQLIDLIRHSVMSLTLDDEFTGGMLFKHLFFPMYPHLRSLHIRYCDEQQLSMHIQNVIHMSELKTLKIDQLTSPSKKNNFAEEDGRKVQLLKNTLYSIIPIEQVHLPGTIFDISCQYLEAHCNLIQQLFVTDTTFFKLFFRILPWSRNLRHLSVSIGEDYDFEEDHFTMLTFLPLQHLVTLHLHIDSYDVKFPRLTEILLHVAPNTLECFSLSGVFEFELPDGESWREVLSQLPRLTKFNLFCEQLLMHGTENDYALNDVYNSFASDWWVKEKKWFMTILRTDLPATESLLEHTKIYIHSDPLETHTSINLPLSSIKQIFCTRPDHLSATDRYIAVENLECQGLSGLQAFPNLKCLTLFDGSDTLPTTSNEIPNLKYLTHLTLSKISLTNIDALFSQLKTATRCLRSLAITNDMVFECFLKQHTWRGIREFQLSTEEINDVHIIERLANILPDLRFLRLGRVKYDDYYAILCDTLKYCRNLIGFKTYFLVLKHFETNTVRTAFVEYLDELLLYYTSLTIGTYKATFDEVNNTLTLWL</sequence>
<dbReference type="OrthoDB" id="10365004at2759"/>
<evidence type="ECO:0000313" key="4">
    <source>
        <dbReference type="EMBL" id="CAF4044202.1"/>
    </source>
</evidence>
<dbReference type="EMBL" id="CAJOBA010037549">
    <property type="protein sequence ID" value="CAF4044202.1"/>
    <property type="molecule type" value="Genomic_DNA"/>
</dbReference>
<evidence type="ECO:0000313" key="6">
    <source>
        <dbReference type="Proteomes" id="UP000663829"/>
    </source>
</evidence>
<reference evidence="3" key="1">
    <citation type="submission" date="2021-02" db="EMBL/GenBank/DDBJ databases">
        <authorList>
            <person name="Nowell W R."/>
        </authorList>
    </citation>
    <scope>NUCLEOTIDE SEQUENCE</scope>
</reference>
<dbReference type="EMBL" id="CAJNOK010016001">
    <property type="protein sequence ID" value="CAF1236579.1"/>
    <property type="molecule type" value="Genomic_DNA"/>
</dbReference>
<comment type="caution">
    <text evidence="3">The sequence shown here is derived from an EMBL/GenBank/DDBJ whole genome shotgun (WGS) entry which is preliminary data.</text>
</comment>
<evidence type="ECO:0000313" key="3">
    <source>
        <dbReference type="EMBL" id="CAF1527477.1"/>
    </source>
</evidence>
<proteinExistence type="predicted"/>
<keyword evidence="6" id="KW-1185">Reference proteome</keyword>
<dbReference type="Proteomes" id="UP000663829">
    <property type="component" value="Unassembled WGS sequence"/>
</dbReference>
<dbReference type="Proteomes" id="UP000682733">
    <property type="component" value="Unassembled WGS sequence"/>
</dbReference>
<dbReference type="SUPFAM" id="SSF52058">
    <property type="entry name" value="L domain-like"/>
    <property type="match status" value="1"/>
</dbReference>
<feature type="domain" description="F-box" evidence="1">
    <location>
        <begin position="2"/>
        <end position="57"/>
    </location>
</feature>
<dbReference type="PROSITE" id="PS50181">
    <property type="entry name" value="FBOX"/>
    <property type="match status" value="1"/>
</dbReference>
<evidence type="ECO:0000259" key="1">
    <source>
        <dbReference type="PROSITE" id="PS50181"/>
    </source>
</evidence>
<evidence type="ECO:0000313" key="5">
    <source>
        <dbReference type="EMBL" id="CAF4386607.1"/>
    </source>
</evidence>
<dbReference type="InterPro" id="IPR032675">
    <property type="entry name" value="LRR_dom_sf"/>
</dbReference>
<protein>
    <recommendedName>
        <fullName evidence="1">F-box domain-containing protein</fullName>
    </recommendedName>
</protein>
<dbReference type="EMBL" id="CAJOBC010090014">
    <property type="protein sequence ID" value="CAF4386607.1"/>
    <property type="molecule type" value="Genomic_DNA"/>
</dbReference>
<dbReference type="InterPro" id="IPR001810">
    <property type="entry name" value="F-box_dom"/>
</dbReference>
<accession>A0A815UYZ9</accession>
<evidence type="ECO:0000313" key="2">
    <source>
        <dbReference type="EMBL" id="CAF1236579.1"/>
    </source>
</evidence>
<organism evidence="3 6">
    <name type="scientific">Didymodactylos carnosus</name>
    <dbReference type="NCBI Taxonomy" id="1234261"/>
    <lineage>
        <taxon>Eukaryota</taxon>
        <taxon>Metazoa</taxon>
        <taxon>Spiralia</taxon>
        <taxon>Gnathifera</taxon>
        <taxon>Rotifera</taxon>
        <taxon>Eurotatoria</taxon>
        <taxon>Bdelloidea</taxon>
        <taxon>Philodinida</taxon>
        <taxon>Philodinidae</taxon>
        <taxon>Didymodactylos</taxon>
    </lineage>
</organism>
<dbReference type="Proteomes" id="UP000677228">
    <property type="component" value="Unassembled WGS sequence"/>
</dbReference>
<name>A0A815UYZ9_9BILA</name>
<dbReference type="Proteomes" id="UP000681722">
    <property type="component" value="Unassembled WGS sequence"/>
</dbReference>
<dbReference type="AlphaFoldDB" id="A0A815UYZ9"/>
<dbReference type="Gene3D" id="3.80.10.10">
    <property type="entry name" value="Ribonuclease Inhibitor"/>
    <property type="match status" value="1"/>
</dbReference>